<keyword evidence="2" id="KW-1185">Reference proteome</keyword>
<dbReference type="OrthoDB" id="6423987at2759"/>
<dbReference type="PANTHER" id="PTHR47331:SF1">
    <property type="entry name" value="GAG-LIKE PROTEIN"/>
    <property type="match status" value="1"/>
</dbReference>
<dbReference type="EMBL" id="BMAW01078222">
    <property type="protein sequence ID" value="GFU10127.1"/>
    <property type="molecule type" value="Genomic_DNA"/>
</dbReference>
<accession>A0A8X6Q748</accession>
<evidence type="ECO:0000313" key="2">
    <source>
        <dbReference type="Proteomes" id="UP000887013"/>
    </source>
</evidence>
<protein>
    <submittedName>
        <fullName evidence="1">Uncharacterized protein</fullName>
    </submittedName>
</protein>
<gene>
    <name evidence="1" type="primary">AVEN_243483_1</name>
    <name evidence="1" type="ORF">NPIL_678951</name>
</gene>
<dbReference type="Proteomes" id="UP000887013">
    <property type="component" value="Unassembled WGS sequence"/>
</dbReference>
<dbReference type="PANTHER" id="PTHR47331">
    <property type="entry name" value="PHD-TYPE DOMAIN-CONTAINING PROTEIN"/>
    <property type="match status" value="1"/>
</dbReference>
<sequence>MWWHGPKWLTMKETELPISLEPTVETEMNIVKLELKKLIAVNATVKNSLTGNDLLTRCSIFSKLIGISAFCLRFIFNCKMKPELRKTDCISASEFVQATGVLVKQMQLTEFPTETKFLKDWKSIPKNSKTSSLNVFLNKKNEILRVGRRLKHSAVPEFQKHQIVLPNIQQFPELIINYYHNYYRDRKLLNKRITCFRTKNQTNQMMRDSPRDGIVPTRPFESVGKNCASPIITKPNLKSLIMTIKSYIVIFINFRTKAVILKLFLI</sequence>
<organism evidence="1 2">
    <name type="scientific">Nephila pilipes</name>
    <name type="common">Giant wood spider</name>
    <name type="synonym">Nephila maculata</name>
    <dbReference type="NCBI Taxonomy" id="299642"/>
    <lineage>
        <taxon>Eukaryota</taxon>
        <taxon>Metazoa</taxon>
        <taxon>Ecdysozoa</taxon>
        <taxon>Arthropoda</taxon>
        <taxon>Chelicerata</taxon>
        <taxon>Arachnida</taxon>
        <taxon>Araneae</taxon>
        <taxon>Araneomorphae</taxon>
        <taxon>Entelegynae</taxon>
        <taxon>Araneoidea</taxon>
        <taxon>Nephilidae</taxon>
        <taxon>Nephila</taxon>
    </lineage>
</organism>
<dbReference type="AlphaFoldDB" id="A0A8X6Q748"/>
<name>A0A8X6Q748_NEPPI</name>
<comment type="caution">
    <text evidence="1">The sequence shown here is derived from an EMBL/GenBank/DDBJ whole genome shotgun (WGS) entry which is preliminary data.</text>
</comment>
<evidence type="ECO:0000313" key="1">
    <source>
        <dbReference type="EMBL" id="GFU10127.1"/>
    </source>
</evidence>
<reference evidence="1" key="1">
    <citation type="submission" date="2020-08" db="EMBL/GenBank/DDBJ databases">
        <title>Multicomponent nature underlies the extraordinary mechanical properties of spider dragline silk.</title>
        <authorList>
            <person name="Kono N."/>
            <person name="Nakamura H."/>
            <person name="Mori M."/>
            <person name="Yoshida Y."/>
            <person name="Ohtoshi R."/>
            <person name="Malay A.D."/>
            <person name="Moran D.A.P."/>
            <person name="Tomita M."/>
            <person name="Numata K."/>
            <person name="Arakawa K."/>
        </authorList>
    </citation>
    <scope>NUCLEOTIDE SEQUENCE</scope>
</reference>
<proteinExistence type="predicted"/>